<keyword evidence="3" id="KW-1185">Reference proteome</keyword>
<dbReference type="RefSeq" id="WP_184193065.1">
    <property type="nucleotide sequence ID" value="NZ_JACHGW010000001.1"/>
</dbReference>
<accession>A0A7W9SNL4</accession>
<dbReference type="FunFam" id="3.30.1330.40:FF:000001">
    <property type="entry name" value="L-PSP family endoribonuclease"/>
    <property type="match status" value="1"/>
</dbReference>
<protein>
    <submittedName>
        <fullName evidence="2">2-iminobutanoate/2-iminopropanoate deaminase</fullName>
        <ecNumber evidence="2">3.5.99.10</ecNumber>
    </submittedName>
</protein>
<sequence length="127" mass="12879">MEKTPIFGAGAAVSGAPYTPAVRVGDLLFISGQLGLDPETKQPHAEFAAQVEGAIAGIKALVEAAGGTLANVVKTTIFLSGDMSRFAELNGLYAAHFADGVKPARSTFAVAALPLGALVEIEAIAVL</sequence>
<dbReference type="EC" id="3.5.99.10" evidence="2"/>
<dbReference type="InterPro" id="IPR035959">
    <property type="entry name" value="RutC-like_sf"/>
</dbReference>
<keyword evidence="2" id="KW-0378">Hydrolase</keyword>
<evidence type="ECO:0000313" key="3">
    <source>
        <dbReference type="Proteomes" id="UP000520814"/>
    </source>
</evidence>
<dbReference type="PANTHER" id="PTHR11803">
    <property type="entry name" value="2-IMINOBUTANOATE/2-IMINOPROPANOATE DEAMINASE RIDA"/>
    <property type="match status" value="1"/>
</dbReference>
<proteinExistence type="inferred from homology"/>
<dbReference type="Proteomes" id="UP000520814">
    <property type="component" value="Unassembled WGS sequence"/>
</dbReference>
<name>A0A7W9SNL4_ARMRO</name>
<dbReference type="PROSITE" id="PS01094">
    <property type="entry name" value="UPF0076"/>
    <property type="match status" value="1"/>
</dbReference>
<reference evidence="2 3" key="1">
    <citation type="submission" date="2020-08" db="EMBL/GenBank/DDBJ databases">
        <title>Genomic Encyclopedia of Type Strains, Phase IV (KMG-IV): sequencing the most valuable type-strain genomes for metagenomic binning, comparative biology and taxonomic classification.</title>
        <authorList>
            <person name="Goeker M."/>
        </authorList>
    </citation>
    <scope>NUCLEOTIDE SEQUENCE [LARGE SCALE GENOMIC DNA]</scope>
    <source>
        <strain evidence="2 3">DSM 23562</strain>
    </source>
</reference>
<dbReference type="GO" id="GO:0005829">
    <property type="term" value="C:cytosol"/>
    <property type="evidence" value="ECO:0007669"/>
    <property type="project" value="TreeGrafter"/>
</dbReference>
<dbReference type="NCBIfam" id="TIGR00004">
    <property type="entry name" value="Rid family detoxifying hydrolase"/>
    <property type="match status" value="1"/>
</dbReference>
<dbReference type="PANTHER" id="PTHR11803:SF39">
    <property type="entry name" value="2-IMINOBUTANOATE_2-IMINOPROPANOATE DEAMINASE"/>
    <property type="match status" value="1"/>
</dbReference>
<dbReference type="EMBL" id="JACHGW010000001">
    <property type="protein sequence ID" value="MBB6049464.1"/>
    <property type="molecule type" value="Genomic_DNA"/>
</dbReference>
<dbReference type="SUPFAM" id="SSF55298">
    <property type="entry name" value="YjgF-like"/>
    <property type="match status" value="1"/>
</dbReference>
<evidence type="ECO:0000313" key="2">
    <source>
        <dbReference type="EMBL" id="MBB6049464.1"/>
    </source>
</evidence>
<comment type="caution">
    <text evidence="2">The sequence shown here is derived from an EMBL/GenBank/DDBJ whole genome shotgun (WGS) entry which is preliminary data.</text>
</comment>
<dbReference type="Pfam" id="PF01042">
    <property type="entry name" value="Ribonuc_L-PSP"/>
    <property type="match status" value="1"/>
</dbReference>
<gene>
    <name evidence="2" type="ORF">HNQ39_001226</name>
</gene>
<organism evidence="2 3">
    <name type="scientific">Armatimonas rosea</name>
    <dbReference type="NCBI Taxonomy" id="685828"/>
    <lineage>
        <taxon>Bacteria</taxon>
        <taxon>Bacillati</taxon>
        <taxon>Armatimonadota</taxon>
        <taxon>Armatimonadia</taxon>
        <taxon>Armatimonadales</taxon>
        <taxon>Armatimonadaceae</taxon>
        <taxon>Armatimonas</taxon>
    </lineage>
</organism>
<dbReference type="AlphaFoldDB" id="A0A7W9SNL4"/>
<comment type="similarity">
    <text evidence="1">Belongs to the RutC family.</text>
</comment>
<dbReference type="Gene3D" id="3.30.1330.40">
    <property type="entry name" value="RutC-like"/>
    <property type="match status" value="1"/>
</dbReference>
<dbReference type="CDD" id="cd00448">
    <property type="entry name" value="YjgF_YER057c_UK114_family"/>
    <property type="match status" value="1"/>
</dbReference>
<dbReference type="InterPro" id="IPR006056">
    <property type="entry name" value="RidA"/>
</dbReference>
<evidence type="ECO:0000256" key="1">
    <source>
        <dbReference type="ARBA" id="ARBA00010552"/>
    </source>
</evidence>
<dbReference type="InterPro" id="IPR006175">
    <property type="entry name" value="YjgF/YER057c/UK114"/>
</dbReference>
<dbReference type="InterPro" id="IPR019897">
    <property type="entry name" value="RidA_CS"/>
</dbReference>
<dbReference type="GO" id="GO:0120241">
    <property type="term" value="F:2-iminobutanoate/2-iminopropanoate deaminase"/>
    <property type="evidence" value="ECO:0007669"/>
    <property type="project" value="UniProtKB-EC"/>
</dbReference>